<reference evidence="1" key="1">
    <citation type="submission" date="2023-07" db="EMBL/GenBank/DDBJ databases">
        <title>Black Yeasts Isolated from many extreme environments.</title>
        <authorList>
            <person name="Coleine C."/>
            <person name="Stajich J.E."/>
            <person name="Selbmann L."/>
        </authorList>
    </citation>
    <scope>NUCLEOTIDE SEQUENCE</scope>
    <source>
        <strain evidence="1">CCFEE 5485</strain>
    </source>
</reference>
<accession>A0AAE1C341</accession>
<organism evidence="1 2">
    <name type="scientific">Recurvomyces mirabilis</name>
    <dbReference type="NCBI Taxonomy" id="574656"/>
    <lineage>
        <taxon>Eukaryota</taxon>
        <taxon>Fungi</taxon>
        <taxon>Dikarya</taxon>
        <taxon>Ascomycota</taxon>
        <taxon>Pezizomycotina</taxon>
        <taxon>Dothideomycetes</taxon>
        <taxon>Dothideomycetidae</taxon>
        <taxon>Mycosphaerellales</taxon>
        <taxon>Teratosphaeriaceae</taxon>
        <taxon>Recurvomyces</taxon>
    </lineage>
</organism>
<sequence length="241" mass="25518">MTGSWYVTSSLEPAFQARVLQTLGFLRPHFKDITATIIAYYSFSRMITAMMFTKRLLVMAAVAAVAQSGPATTIVSTSLSGNTVTGSASPIVLGQPSYTGTFTVTTPTTSWAAPTFSTAAPVPTCSDGMCTSSPHLNGQTCIDESGITYGVLCNMLMYGIVIDSSGKRLLLGREDTVEEMGTVVDKRDYAGSFASCVDFCDNYGVPSFCTGVAYDNGYCMSYDAITGTYQHDGGIAAVRQG</sequence>
<dbReference type="Proteomes" id="UP001274830">
    <property type="component" value="Unassembled WGS sequence"/>
</dbReference>
<evidence type="ECO:0000313" key="1">
    <source>
        <dbReference type="EMBL" id="KAK3676349.1"/>
    </source>
</evidence>
<comment type="caution">
    <text evidence="1">The sequence shown here is derived from an EMBL/GenBank/DDBJ whole genome shotgun (WGS) entry which is preliminary data.</text>
</comment>
<name>A0AAE1C341_9PEZI</name>
<evidence type="ECO:0000313" key="2">
    <source>
        <dbReference type="Proteomes" id="UP001274830"/>
    </source>
</evidence>
<proteinExistence type="predicted"/>
<dbReference type="EMBL" id="JAUTXT010000010">
    <property type="protein sequence ID" value="KAK3676349.1"/>
    <property type="molecule type" value="Genomic_DNA"/>
</dbReference>
<keyword evidence="2" id="KW-1185">Reference proteome</keyword>
<protein>
    <submittedName>
        <fullName evidence="1">Uncharacterized protein</fullName>
    </submittedName>
</protein>
<gene>
    <name evidence="1" type="ORF">LTR78_003623</name>
</gene>
<dbReference type="AlphaFoldDB" id="A0AAE1C341"/>